<organism evidence="1 2">
    <name type="scientific">Halolactibacillus miurensis</name>
    <dbReference type="NCBI Taxonomy" id="306541"/>
    <lineage>
        <taxon>Bacteria</taxon>
        <taxon>Bacillati</taxon>
        <taxon>Bacillota</taxon>
        <taxon>Bacilli</taxon>
        <taxon>Bacillales</taxon>
        <taxon>Bacillaceae</taxon>
        <taxon>Halolactibacillus</taxon>
    </lineage>
</organism>
<gene>
    <name evidence="1" type="ORF">HMI01_27530</name>
</gene>
<accession>A0ABQ0W1Z6</accession>
<dbReference type="Proteomes" id="UP000321773">
    <property type="component" value="Unassembled WGS sequence"/>
</dbReference>
<reference evidence="1 2" key="1">
    <citation type="submission" date="2019-07" db="EMBL/GenBank/DDBJ databases">
        <title>Whole genome shotgun sequence of Halolactibacillus miurensis NBRC 100873.</title>
        <authorList>
            <person name="Hosoyama A."/>
            <person name="Uohara A."/>
            <person name="Ohji S."/>
            <person name="Ichikawa N."/>
        </authorList>
    </citation>
    <scope>NUCLEOTIDE SEQUENCE [LARGE SCALE GENOMIC DNA]</scope>
    <source>
        <strain evidence="1 2">NBRC 100873</strain>
    </source>
</reference>
<dbReference type="InterPro" id="IPR037079">
    <property type="entry name" value="AF2212/PG0164-like_sf"/>
</dbReference>
<sequence length="42" mass="4713">MPLKNEDAMMSVNKQLREKIDKSGGDIVRVTMTLKDADTLGY</sequence>
<dbReference type="Gene3D" id="2.40.30.100">
    <property type="entry name" value="AF2212/PG0164-like"/>
    <property type="match status" value="1"/>
</dbReference>
<dbReference type="SUPFAM" id="SSF141694">
    <property type="entry name" value="AF2212/PG0164-like"/>
    <property type="match status" value="1"/>
</dbReference>
<comment type="caution">
    <text evidence="1">The sequence shown here is derived from an EMBL/GenBank/DDBJ whole genome shotgun (WGS) entry which is preliminary data.</text>
</comment>
<keyword evidence="2" id="KW-1185">Reference proteome</keyword>
<dbReference type="EMBL" id="BJWJ01000049">
    <property type="protein sequence ID" value="GEM05765.1"/>
    <property type="molecule type" value="Genomic_DNA"/>
</dbReference>
<evidence type="ECO:0000313" key="1">
    <source>
        <dbReference type="EMBL" id="GEM05765.1"/>
    </source>
</evidence>
<evidence type="ECO:0000313" key="2">
    <source>
        <dbReference type="Proteomes" id="UP000321773"/>
    </source>
</evidence>
<name>A0ABQ0W1Z6_9BACI</name>
<protein>
    <submittedName>
        <fullName evidence="1">Uncharacterized protein</fullName>
    </submittedName>
</protein>
<proteinExistence type="predicted"/>